<gene>
    <name evidence="1" type="ORF">EV199_0379</name>
</gene>
<organism evidence="1 2">
    <name type="scientific">Pseudobacter ginsenosidimutans</name>
    <dbReference type="NCBI Taxonomy" id="661488"/>
    <lineage>
        <taxon>Bacteria</taxon>
        <taxon>Pseudomonadati</taxon>
        <taxon>Bacteroidota</taxon>
        <taxon>Chitinophagia</taxon>
        <taxon>Chitinophagales</taxon>
        <taxon>Chitinophagaceae</taxon>
        <taxon>Pseudobacter</taxon>
    </lineage>
</organism>
<dbReference type="EMBL" id="SGXA01000001">
    <property type="protein sequence ID" value="RZS74531.1"/>
    <property type="molecule type" value="Genomic_DNA"/>
</dbReference>
<dbReference type="AlphaFoldDB" id="A0A4Q7MZ44"/>
<protein>
    <submittedName>
        <fullName evidence="1">Uncharacterized protein</fullName>
    </submittedName>
</protein>
<proteinExistence type="predicted"/>
<accession>A0A4Q7MZ44</accession>
<evidence type="ECO:0000313" key="1">
    <source>
        <dbReference type="EMBL" id="RZS74531.1"/>
    </source>
</evidence>
<reference evidence="1 2" key="1">
    <citation type="submission" date="2019-02" db="EMBL/GenBank/DDBJ databases">
        <title>Genomic Encyclopedia of Type Strains, Phase IV (KMG-IV): sequencing the most valuable type-strain genomes for metagenomic binning, comparative biology and taxonomic classification.</title>
        <authorList>
            <person name="Goeker M."/>
        </authorList>
    </citation>
    <scope>NUCLEOTIDE SEQUENCE [LARGE SCALE GENOMIC DNA]</scope>
    <source>
        <strain evidence="1 2">DSM 18116</strain>
    </source>
</reference>
<name>A0A4Q7MZ44_9BACT</name>
<evidence type="ECO:0000313" key="2">
    <source>
        <dbReference type="Proteomes" id="UP000293874"/>
    </source>
</evidence>
<keyword evidence="2" id="KW-1185">Reference proteome</keyword>
<dbReference type="Proteomes" id="UP000293874">
    <property type="component" value="Unassembled WGS sequence"/>
</dbReference>
<sequence length="46" mass="5085">MQCNKNLAAVNIIAAPSGLSSGHTYNHKIRPGDYPVRNFNFTATFF</sequence>
<comment type="caution">
    <text evidence="1">The sequence shown here is derived from an EMBL/GenBank/DDBJ whole genome shotgun (WGS) entry which is preliminary data.</text>
</comment>